<dbReference type="HOGENOM" id="CLU_2893952_0_0_6"/>
<name>F5ZB18_ALTNA</name>
<reference evidence="1 2" key="1">
    <citation type="journal article" date="2011" name="J. Bacteriol.">
        <title>Complete genome sequence of the polycyclic aromatic hydrocarbon-degrading bacterium Alteromonas sp. strain SN2.</title>
        <authorList>
            <person name="Jin H.M."/>
            <person name="Jeong H."/>
            <person name="Moon E.J."/>
            <person name="Math R.K."/>
            <person name="Lee K."/>
            <person name="Kim H.J."/>
            <person name="Jeon C.O."/>
            <person name="Oh T.K."/>
            <person name="Kim J.F."/>
        </authorList>
    </citation>
    <scope>NUCLEOTIDE SEQUENCE [LARGE SCALE GENOMIC DNA]</scope>
    <source>
        <strain evidence="2">JCM 17741 / KACC 18427 / KCTC 11700BP / SN2</strain>
    </source>
</reference>
<dbReference type="KEGG" id="alt:ambt_04515"/>
<accession>F5ZB18</accession>
<gene>
    <name evidence="1" type="ordered locus">ambt_04515</name>
</gene>
<protein>
    <submittedName>
        <fullName evidence="1">Uncharacterized protein</fullName>
    </submittedName>
</protein>
<evidence type="ECO:0000313" key="1">
    <source>
        <dbReference type="EMBL" id="AEF02453.1"/>
    </source>
</evidence>
<dbReference type="AlphaFoldDB" id="F5ZB18"/>
<dbReference type="Proteomes" id="UP000000683">
    <property type="component" value="Chromosome"/>
</dbReference>
<keyword evidence="2" id="KW-1185">Reference proteome</keyword>
<proteinExistence type="predicted"/>
<sequence>MAVLVASVEFIVDVASCANVEKESSTAKKKQWFKQYFTILIYRLHFYSLQKLNIKYATFSSA</sequence>
<evidence type="ECO:0000313" key="2">
    <source>
        <dbReference type="Proteomes" id="UP000000683"/>
    </source>
</evidence>
<dbReference type="EMBL" id="CP002339">
    <property type="protein sequence ID" value="AEF02453.1"/>
    <property type="molecule type" value="Genomic_DNA"/>
</dbReference>
<organism evidence="1 2">
    <name type="scientific">Alteromonas naphthalenivorans</name>
    <dbReference type="NCBI Taxonomy" id="715451"/>
    <lineage>
        <taxon>Bacteria</taxon>
        <taxon>Pseudomonadati</taxon>
        <taxon>Pseudomonadota</taxon>
        <taxon>Gammaproteobacteria</taxon>
        <taxon>Alteromonadales</taxon>
        <taxon>Alteromonadaceae</taxon>
        <taxon>Alteromonas/Salinimonas group</taxon>
        <taxon>Alteromonas</taxon>
    </lineage>
</organism>